<protein>
    <submittedName>
        <fullName evidence="4">NAD(P)-binding protein</fullName>
    </submittedName>
</protein>
<evidence type="ECO:0000313" key="5">
    <source>
        <dbReference type="Proteomes" id="UP000799421"/>
    </source>
</evidence>
<proteinExistence type="predicted"/>
<dbReference type="SUPFAM" id="SSF51735">
    <property type="entry name" value="NAD(P)-binding Rossmann-fold domains"/>
    <property type="match status" value="1"/>
</dbReference>
<dbReference type="Gene3D" id="3.40.50.720">
    <property type="entry name" value="NAD(P)-binding Rossmann-like Domain"/>
    <property type="match status" value="1"/>
</dbReference>
<dbReference type="InterPro" id="IPR036291">
    <property type="entry name" value="NAD(P)-bd_dom_sf"/>
</dbReference>
<name>A0A6A7BZI4_9PEZI</name>
<dbReference type="AlphaFoldDB" id="A0A6A7BZI4"/>
<sequence>MTLQDNVPTLARAPNRRPNMKILITGGGGFVGQILASRLLQDGHSIVLTDIFEPPAPCSTSPPSSLTCIKADLCNGPLTKILSPDLECVFILHGMMSSASEANLSDGYTVNLTSAMGLLEGIRRECQPGIRVVYASSTAVYGNAGTLPSETDLPTPKGSYGTQKAMVEMALDDYHRRGYVIAYTLRFPTVSVRPGKPSPAASAWMSGIVREPLQGLEAHLPCDDDFQAWICSPRILVENLVHTLTLARDCLDDGVGRRINLPGITVSVREMLQALEAVGGKEAVDLVKRVQATDEDKVLLESWPARLDDGRATKLGFVRDNNFHEVVAEFAKRLTKGG</sequence>
<keyword evidence="1" id="KW-0521">NADP</keyword>
<dbReference type="PANTHER" id="PTHR43103">
    <property type="entry name" value="NUCLEOSIDE-DIPHOSPHATE-SUGAR EPIMERASE"/>
    <property type="match status" value="1"/>
</dbReference>
<dbReference type="Pfam" id="PF01370">
    <property type="entry name" value="Epimerase"/>
    <property type="match status" value="1"/>
</dbReference>
<keyword evidence="2" id="KW-0119">Carbohydrate metabolism</keyword>
<evidence type="ECO:0000259" key="3">
    <source>
        <dbReference type="Pfam" id="PF01370"/>
    </source>
</evidence>
<dbReference type="InterPro" id="IPR001509">
    <property type="entry name" value="Epimerase_deHydtase"/>
</dbReference>
<reference evidence="4" key="1">
    <citation type="journal article" date="2020" name="Stud. Mycol.">
        <title>101 Dothideomycetes genomes: a test case for predicting lifestyles and emergence of pathogens.</title>
        <authorList>
            <person name="Haridas S."/>
            <person name="Albert R."/>
            <person name="Binder M."/>
            <person name="Bloem J."/>
            <person name="Labutti K."/>
            <person name="Salamov A."/>
            <person name="Andreopoulos B."/>
            <person name="Baker S."/>
            <person name="Barry K."/>
            <person name="Bills G."/>
            <person name="Bluhm B."/>
            <person name="Cannon C."/>
            <person name="Castanera R."/>
            <person name="Culley D."/>
            <person name="Daum C."/>
            <person name="Ezra D."/>
            <person name="Gonzalez J."/>
            <person name="Henrissat B."/>
            <person name="Kuo A."/>
            <person name="Liang C."/>
            <person name="Lipzen A."/>
            <person name="Lutzoni F."/>
            <person name="Magnuson J."/>
            <person name="Mondo S."/>
            <person name="Nolan M."/>
            <person name="Ohm R."/>
            <person name="Pangilinan J."/>
            <person name="Park H.-J."/>
            <person name="Ramirez L."/>
            <person name="Alfaro M."/>
            <person name="Sun H."/>
            <person name="Tritt A."/>
            <person name="Yoshinaga Y."/>
            <person name="Zwiers L.-H."/>
            <person name="Turgeon B."/>
            <person name="Goodwin S."/>
            <person name="Spatafora J."/>
            <person name="Crous P."/>
            <person name="Grigoriev I."/>
        </authorList>
    </citation>
    <scope>NUCLEOTIDE SEQUENCE</scope>
    <source>
        <strain evidence="4">CBS 480.64</strain>
    </source>
</reference>
<dbReference type="PANTHER" id="PTHR43103:SF3">
    <property type="entry name" value="ADP-L-GLYCERO-D-MANNO-HEPTOSE-6-EPIMERASE"/>
    <property type="match status" value="1"/>
</dbReference>
<feature type="domain" description="NAD-dependent epimerase/dehydratase" evidence="3">
    <location>
        <begin position="22"/>
        <end position="191"/>
    </location>
</feature>
<dbReference type="Proteomes" id="UP000799421">
    <property type="component" value="Unassembled WGS sequence"/>
</dbReference>
<evidence type="ECO:0000256" key="2">
    <source>
        <dbReference type="ARBA" id="ARBA00023277"/>
    </source>
</evidence>
<evidence type="ECO:0000256" key="1">
    <source>
        <dbReference type="ARBA" id="ARBA00022857"/>
    </source>
</evidence>
<dbReference type="OrthoDB" id="16464at2759"/>
<accession>A0A6A7BZI4</accession>
<dbReference type="EMBL" id="MU005979">
    <property type="protein sequence ID" value="KAF2860670.1"/>
    <property type="molecule type" value="Genomic_DNA"/>
</dbReference>
<organism evidence="4 5">
    <name type="scientific">Piedraia hortae CBS 480.64</name>
    <dbReference type="NCBI Taxonomy" id="1314780"/>
    <lineage>
        <taxon>Eukaryota</taxon>
        <taxon>Fungi</taxon>
        <taxon>Dikarya</taxon>
        <taxon>Ascomycota</taxon>
        <taxon>Pezizomycotina</taxon>
        <taxon>Dothideomycetes</taxon>
        <taxon>Dothideomycetidae</taxon>
        <taxon>Capnodiales</taxon>
        <taxon>Piedraiaceae</taxon>
        <taxon>Piedraia</taxon>
    </lineage>
</organism>
<keyword evidence="5" id="KW-1185">Reference proteome</keyword>
<gene>
    <name evidence="4" type="ORF">K470DRAFT_65066</name>
</gene>
<evidence type="ECO:0000313" key="4">
    <source>
        <dbReference type="EMBL" id="KAF2860670.1"/>
    </source>
</evidence>
<dbReference type="Gene3D" id="3.90.25.10">
    <property type="entry name" value="UDP-galactose 4-epimerase, domain 1"/>
    <property type="match status" value="1"/>
</dbReference>